<comment type="subcellular location">
    <subcellularLocation>
        <location evidence="1">Endomembrane system</location>
        <topology evidence="1">Multi-pass membrane protein</topology>
    </subcellularLocation>
</comment>
<dbReference type="PIRSF" id="PIRSF006102">
    <property type="entry name" value="NQR_DE"/>
    <property type="match status" value="1"/>
</dbReference>
<name>A0A1H2ZFG1_9FIRM</name>
<evidence type="ECO:0000256" key="1">
    <source>
        <dbReference type="ARBA" id="ARBA00004127"/>
    </source>
</evidence>
<protein>
    <submittedName>
        <fullName evidence="8">Na+-transporting NADH:ubiquinone oxidoreductase subunit E</fullName>
    </submittedName>
</protein>
<keyword evidence="8" id="KW-0830">Ubiquinone</keyword>
<keyword evidence="6 7" id="KW-0472">Membrane</keyword>
<accession>A0A1H2ZFG1</accession>
<evidence type="ECO:0000256" key="4">
    <source>
        <dbReference type="ARBA" id="ARBA00022967"/>
    </source>
</evidence>
<feature type="transmembrane region" description="Helical" evidence="7">
    <location>
        <begin position="40"/>
        <end position="61"/>
    </location>
</feature>
<evidence type="ECO:0000313" key="9">
    <source>
        <dbReference type="Proteomes" id="UP000198828"/>
    </source>
</evidence>
<keyword evidence="9" id="KW-1185">Reference proteome</keyword>
<evidence type="ECO:0000256" key="5">
    <source>
        <dbReference type="ARBA" id="ARBA00022989"/>
    </source>
</evidence>
<keyword evidence="4" id="KW-1278">Translocase</keyword>
<dbReference type="InterPro" id="IPR050133">
    <property type="entry name" value="NqrDE/RnfAE_oxidrdctase"/>
</dbReference>
<feature type="transmembrane region" description="Helical" evidence="7">
    <location>
        <begin position="174"/>
        <end position="195"/>
    </location>
</feature>
<dbReference type="PANTHER" id="PTHR30335:SF1">
    <property type="entry name" value="NA(+)-TRANSLOCATING NADH-QUINONE REDUCTASE SUBUNIT E"/>
    <property type="match status" value="1"/>
</dbReference>
<keyword evidence="2" id="KW-0813">Transport</keyword>
<dbReference type="EMBL" id="FNNG01000007">
    <property type="protein sequence ID" value="SDX15479.1"/>
    <property type="molecule type" value="Genomic_DNA"/>
</dbReference>
<evidence type="ECO:0000256" key="7">
    <source>
        <dbReference type="SAM" id="Phobius"/>
    </source>
</evidence>
<sequence length="196" mass="21763">MIELNPLVIFFAAIFTNNMIFSYFLGMCSFIAVSNEIPTSFGLGQAVTFVLTFTTILNYFIYHNILVPLNLEYLRFIVFIISIAAFVQLLEMIVERYFPNLYYALGIFLPLITVNCAILGVSLFMVIRQYTFLQSVGFAVGSGLGWTLAIVAMAGARKRIRNNKLLKGLEGPGITLIITGLMALAFVGFSGIVQIQ</sequence>
<dbReference type="GO" id="GO:0005886">
    <property type="term" value="C:plasma membrane"/>
    <property type="evidence" value="ECO:0007669"/>
    <property type="project" value="TreeGrafter"/>
</dbReference>
<proteinExistence type="predicted"/>
<reference evidence="8 9" key="1">
    <citation type="submission" date="2016-10" db="EMBL/GenBank/DDBJ databases">
        <authorList>
            <person name="de Groot N.N."/>
        </authorList>
    </citation>
    <scope>NUCLEOTIDE SEQUENCE [LARGE SCALE GENOMIC DNA]</scope>
    <source>
        <strain evidence="8 9">DSM 23310</strain>
    </source>
</reference>
<evidence type="ECO:0000313" key="8">
    <source>
        <dbReference type="EMBL" id="SDX15479.1"/>
    </source>
</evidence>
<feature type="transmembrane region" description="Helical" evidence="7">
    <location>
        <begin position="101"/>
        <end position="126"/>
    </location>
</feature>
<dbReference type="GO" id="GO:0012505">
    <property type="term" value="C:endomembrane system"/>
    <property type="evidence" value="ECO:0007669"/>
    <property type="project" value="UniProtKB-SubCell"/>
</dbReference>
<evidence type="ECO:0000256" key="6">
    <source>
        <dbReference type="ARBA" id="ARBA00023136"/>
    </source>
</evidence>
<gene>
    <name evidence="8" type="ORF">SAMN05660923_01804</name>
</gene>
<organism evidence="8 9">
    <name type="scientific">Tepidimicrobium xylanilyticum</name>
    <dbReference type="NCBI Taxonomy" id="1123352"/>
    <lineage>
        <taxon>Bacteria</taxon>
        <taxon>Bacillati</taxon>
        <taxon>Bacillota</taxon>
        <taxon>Tissierellia</taxon>
        <taxon>Tissierellales</taxon>
        <taxon>Tepidimicrobiaceae</taxon>
        <taxon>Tepidimicrobium</taxon>
    </lineage>
</organism>
<evidence type="ECO:0000256" key="3">
    <source>
        <dbReference type="ARBA" id="ARBA00022692"/>
    </source>
</evidence>
<dbReference type="Proteomes" id="UP000198828">
    <property type="component" value="Unassembled WGS sequence"/>
</dbReference>
<dbReference type="PANTHER" id="PTHR30335">
    <property type="entry name" value="INTEGRAL MEMBRANE PROTEIN OF SOXR-REDUCING COMPLEX"/>
    <property type="match status" value="1"/>
</dbReference>
<keyword evidence="5 7" id="KW-1133">Transmembrane helix</keyword>
<feature type="transmembrane region" description="Helical" evidence="7">
    <location>
        <begin position="132"/>
        <end position="154"/>
    </location>
</feature>
<dbReference type="AlphaFoldDB" id="A0A1H2ZFG1"/>
<feature type="transmembrane region" description="Helical" evidence="7">
    <location>
        <begin position="6"/>
        <end position="33"/>
    </location>
</feature>
<dbReference type="RefSeq" id="WP_234949868.1">
    <property type="nucleotide sequence ID" value="NZ_FNNG01000007.1"/>
</dbReference>
<keyword evidence="3 7" id="KW-0812">Transmembrane</keyword>
<dbReference type="Pfam" id="PF02508">
    <property type="entry name" value="Rnf-Nqr"/>
    <property type="match status" value="1"/>
</dbReference>
<feature type="transmembrane region" description="Helical" evidence="7">
    <location>
        <begin position="73"/>
        <end position="94"/>
    </location>
</feature>
<dbReference type="InterPro" id="IPR003667">
    <property type="entry name" value="NqrDE/RnfAE"/>
</dbReference>
<evidence type="ECO:0000256" key="2">
    <source>
        <dbReference type="ARBA" id="ARBA00022448"/>
    </source>
</evidence>